<dbReference type="AlphaFoldDB" id="A0AAW2ET03"/>
<dbReference type="GO" id="GO:0005524">
    <property type="term" value="F:ATP binding"/>
    <property type="evidence" value="ECO:0007669"/>
    <property type="project" value="InterPro"/>
</dbReference>
<dbReference type="InterPro" id="IPR037198">
    <property type="entry name" value="MutL_C_sf"/>
</dbReference>
<dbReference type="InterPro" id="IPR042120">
    <property type="entry name" value="MutL_C_dimsub"/>
</dbReference>
<keyword evidence="2" id="KW-0227">DNA damage</keyword>
<sequence length="831" mass="96101">MQSNIEQLCDSSLQSLEVSNVASFERCVLELVANSLNAQATAIAVRIHAEKREIQVVDNGVGISKDMLKNIAEYDSSIISDQQVYKSAESNYLTDIRSLTDRLMIASRHQCSTKTFMKVFEGPASTLKQIEQRPLCGTTVSIYGLHNIPLCKKYDVSVICLFIAVIAVAETKVSFSIRDEDRKKVILRIAKPHSPVEVLRTLFEKDLPLNRVWSVRCKVSKFNANYHGYVGLSNNNATQWIFLNYRPIYCPLILQLIQVAFKERLSLSRDQQFNRQDLYERKMFILFYLTFPQREFTFVTENRKRSIMFRDMQKILNIVKSCDFKCLVEEATTSVVTPYLCETQLLKQMHFISKRFVFRDDVDRCKTATSLVMKNTMIDFKKQKITSTTITNCCDKQNEDNNIESVKYRTDEKEEILNGICCQMVSLKRTNLFKNTAEKVIDKNDKAQEYSTNVSAADNSFESKEAYNCCNSNNDDFINKISPLSEWSNWTYYTNDKKHDSARIVNNVFSENNTRSRQLFEVNQNVNQNQFYFLPRKLYGLLRCNVKLTDVKYLYSLDDTIPLQLQKCIAHPVTENWQLKKTMVHPCKLKQKLCEFKLTRASLKCIKVINQVNNEFIAAWMSYDKIKILLMIDQHAVHERIRYENLLLRHNVQTNEGELLSVNLRNPLSMELPVEMYNLLLRNKMLLRKYGISLGSTKENTILIRTIPQCLITNNDPCNSEKILPKIYNLLNEVLKSCNITNKANTLPLTIHNAIASKACHGAIKFGDKLTLEQCINLINLLKYTKFPNRCAHGRPTIIPMMEFSELEGKNARIFEKKLNFTSLKRTASTD</sequence>
<dbReference type="SUPFAM" id="SSF118116">
    <property type="entry name" value="DNA mismatch repair protein MutL"/>
    <property type="match status" value="1"/>
</dbReference>
<protein>
    <recommendedName>
        <fullName evidence="3">MutL C-terminal dimerisation domain-containing protein</fullName>
    </recommendedName>
</protein>
<comment type="caution">
    <text evidence="4">The sequence shown here is derived from an EMBL/GenBank/DDBJ whole genome shotgun (WGS) entry which is preliminary data.</text>
</comment>
<evidence type="ECO:0000313" key="4">
    <source>
        <dbReference type="EMBL" id="KAL0105923.1"/>
    </source>
</evidence>
<gene>
    <name evidence="4" type="ORF">PUN28_015977</name>
</gene>
<evidence type="ECO:0000256" key="1">
    <source>
        <dbReference type="ARBA" id="ARBA00006082"/>
    </source>
</evidence>
<dbReference type="InterPro" id="IPR036890">
    <property type="entry name" value="HATPase_C_sf"/>
</dbReference>
<accession>A0AAW2ET03</accession>
<dbReference type="Gene3D" id="3.30.1370.100">
    <property type="entry name" value="MutL, C-terminal domain, regulatory subdomain"/>
    <property type="match status" value="1"/>
</dbReference>
<proteinExistence type="inferred from homology"/>
<dbReference type="GO" id="GO:0140664">
    <property type="term" value="F:ATP-dependent DNA damage sensor activity"/>
    <property type="evidence" value="ECO:0007669"/>
    <property type="project" value="InterPro"/>
</dbReference>
<comment type="similarity">
    <text evidence="1">Belongs to the DNA mismatch repair MutL/HexB family.</text>
</comment>
<dbReference type="SUPFAM" id="SSF54211">
    <property type="entry name" value="Ribosomal protein S5 domain 2-like"/>
    <property type="match status" value="1"/>
</dbReference>
<dbReference type="Pfam" id="PF08676">
    <property type="entry name" value="MutL_C"/>
    <property type="match status" value="1"/>
</dbReference>
<dbReference type="Gene3D" id="3.30.565.10">
    <property type="entry name" value="Histidine kinase-like ATPase, C-terminal domain"/>
    <property type="match status" value="1"/>
</dbReference>
<feature type="domain" description="MutL C-terminal dimerisation" evidence="3">
    <location>
        <begin position="608"/>
        <end position="770"/>
    </location>
</feature>
<dbReference type="GO" id="GO:0006298">
    <property type="term" value="P:mismatch repair"/>
    <property type="evidence" value="ECO:0007669"/>
    <property type="project" value="InterPro"/>
</dbReference>
<dbReference type="PANTHER" id="PTHR10073">
    <property type="entry name" value="DNA MISMATCH REPAIR PROTEIN MLH, PMS, MUTL"/>
    <property type="match status" value="1"/>
</dbReference>
<dbReference type="GO" id="GO:0016887">
    <property type="term" value="F:ATP hydrolysis activity"/>
    <property type="evidence" value="ECO:0007669"/>
    <property type="project" value="InterPro"/>
</dbReference>
<dbReference type="SMART" id="SM00853">
    <property type="entry name" value="MutL_C"/>
    <property type="match status" value="1"/>
</dbReference>
<dbReference type="Gene3D" id="3.30.1540.20">
    <property type="entry name" value="MutL, C-terminal domain, dimerisation subdomain"/>
    <property type="match status" value="1"/>
</dbReference>
<dbReference type="GO" id="GO:0032300">
    <property type="term" value="C:mismatch repair complex"/>
    <property type="evidence" value="ECO:0007669"/>
    <property type="project" value="InterPro"/>
</dbReference>
<name>A0AAW2ET03_9HYME</name>
<evidence type="ECO:0000259" key="3">
    <source>
        <dbReference type="SMART" id="SM00853"/>
    </source>
</evidence>
<dbReference type="PANTHER" id="PTHR10073:SF47">
    <property type="entry name" value="DNA MISMATCH REPAIR PROTEIN MLH3"/>
    <property type="match status" value="1"/>
</dbReference>
<dbReference type="SUPFAM" id="SSF55874">
    <property type="entry name" value="ATPase domain of HSP90 chaperone/DNA topoisomerase II/histidine kinase"/>
    <property type="match status" value="1"/>
</dbReference>
<dbReference type="Gene3D" id="3.30.230.10">
    <property type="match status" value="1"/>
</dbReference>
<dbReference type="EMBL" id="JADYXP020000018">
    <property type="protein sequence ID" value="KAL0105923.1"/>
    <property type="molecule type" value="Genomic_DNA"/>
</dbReference>
<dbReference type="Pfam" id="PF13589">
    <property type="entry name" value="HATPase_c_3"/>
    <property type="match status" value="1"/>
</dbReference>
<dbReference type="InterPro" id="IPR042121">
    <property type="entry name" value="MutL_C_regsub"/>
</dbReference>
<dbReference type="InterPro" id="IPR038973">
    <property type="entry name" value="MutL/Mlh/Pms-like"/>
</dbReference>
<evidence type="ECO:0000256" key="2">
    <source>
        <dbReference type="ARBA" id="ARBA00022763"/>
    </source>
</evidence>
<reference evidence="4 5" key="1">
    <citation type="submission" date="2023-03" db="EMBL/GenBank/DDBJ databases">
        <title>High recombination rates correlate with genetic variation in Cardiocondyla obscurior ants.</title>
        <authorList>
            <person name="Errbii M."/>
        </authorList>
    </citation>
    <scope>NUCLEOTIDE SEQUENCE [LARGE SCALE GENOMIC DNA]</scope>
    <source>
        <strain evidence="4">Alpha-2009</strain>
        <tissue evidence="4">Whole body</tissue>
    </source>
</reference>
<dbReference type="Proteomes" id="UP001430953">
    <property type="component" value="Unassembled WGS sequence"/>
</dbReference>
<keyword evidence="5" id="KW-1185">Reference proteome</keyword>
<evidence type="ECO:0000313" key="5">
    <source>
        <dbReference type="Proteomes" id="UP001430953"/>
    </source>
</evidence>
<dbReference type="InterPro" id="IPR014790">
    <property type="entry name" value="MutL_C"/>
</dbReference>
<dbReference type="InterPro" id="IPR020568">
    <property type="entry name" value="Ribosomal_Su5_D2-typ_SF"/>
</dbReference>
<organism evidence="4 5">
    <name type="scientific">Cardiocondyla obscurior</name>
    <dbReference type="NCBI Taxonomy" id="286306"/>
    <lineage>
        <taxon>Eukaryota</taxon>
        <taxon>Metazoa</taxon>
        <taxon>Ecdysozoa</taxon>
        <taxon>Arthropoda</taxon>
        <taxon>Hexapoda</taxon>
        <taxon>Insecta</taxon>
        <taxon>Pterygota</taxon>
        <taxon>Neoptera</taxon>
        <taxon>Endopterygota</taxon>
        <taxon>Hymenoptera</taxon>
        <taxon>Apocrita</taxon>
        <taxon>Aculeata</taxon>
        <taxon>Formicoidea</taxon>
        <taxon>Formicidae</taxon>
        <taxon>Myrmicinae</taxon>
        <taxon>Cardiocondyla</taxon>
    </lineage>
</organism>
<dbReference type="InterPro" id="IPR014721">
    <property type="entry name" value="Ribsml_uS5_D2-typ_fold_subgr"/>
</dbReference>